<protein>
    <submittedName>
        <fullName evidence="1">Glycosyltransferase family 1 protein</fullName>
    </submittedName>
</protein>
<comment type="caution">
    <text evidence="1">The sequence shown here is derived from an EMBL/GenBank/DDBJ whole genome shotgun (WGS) entry which is preliminary data.</text>
</comment>
<gene>
    <name evidence="1" type="ORF">QNI16_09945</name>
</gene>
<dbReference type="EMBL" id="JASJOS010000004">
    <property type="protein sequence ID" value="MDJ1480803.1"/>
    <property type="molecule type" value="Genomic_DNA"/>
</dbReference>
<sequence>MKTVSKDQSSLLASTVVQITDPLQGTTSIQGNIGNMSDTQLTEKDIDTPAEISVQNLICFSHLRWDFVFQRPQHLMTRAARQWRVFFVEEPVFSDTQEIVSFNERNENNLWVITPQFPATLSHTEARQEQENILKTLIEKYRIEDYVAWYYTPMALAFSHNLTPKVTIYDCMDELSAFKGAPSELLEWEQQLLQKADIVYTGGLSLYEAKRDRHPFVRAFPSSIDKDHFAKAHRAVEPADQATIEAPKFGFYGVIDERFDIDLLRDLAERRPDWHFIIIGPIVKIDPDTLPQNPNIHYLGMKSYEQLPAYLGGWDVALLLFARNESTRFISPTKTPEYLAAHRPVVSTPITDVIRPYGEVGLVHIAESAEEFEQAIEKALDEGGNTQWQQRVDEFLANNSWDYTWQQMQQLITKLAETKTRHMA</sequence>
<proteinExistence type="predicted"/>
<evidence type="ECO:0000313" key="1">
    <source>
        <dbReference type="EMBL" id="MDJ1480803.1"/>
    </source>
</evidence>
<dbReference type="Gene3D" id="3.40.50.2000">
    <property type="entry name" value="Glycogen Phosphorylase B"/>
    <property type="match status" value="1"/>
</dbReference>
<dbReference type="PANTHER" id="PTHR12526">
    <property type="entry name" value="GLYCOSYLTRANSFERASE"/>
    <property type="match status" value="1"/>
</dbReference>
<reference evidence="1" key="1">
    <citation type="submission" date="2023-05" db="EMBL/GenBank/DDBJ databases">
        <authorList>
            <person name="Zhang X."/>
        </authorList>
    </citation>
    <scope>NUCLEOTIDE SEQUENCE</scope>
    <source>
        <strain evidence="1">YF14B1</strain>
    </source>
</reference>
<dbReference type="SUPFAM" id="SSF53756">
    <property type="entry name" value="UDP-Glycosyltransferase/glycogen phosphorylase"/>
    <property type="match status" value="1"/>
</dbReference>
<dbReference type="Pfam" id="PF13692">
    <property type="entry name" value="Glyco_trans_1_4"/>
    <property type="match status" value="1"/>
</dbReference>
<organism evidence="1 2">
    <name type="scientific">Xanthocytophaga flava</name>
    <dbReference type="NCBI Taxonomy" id="3048013"/>
    <lineage>
        <taxon>Bacteria</taxon>
        <taxon>Pseudomonadati</taxon>
        <taxon>Bacteroidota</taxon>
        <taxon>Cytophagia</taxon>
        <taxon>Cytophagales</taxon>
        <taxon>Rhodocytophagaceae</taxon>
        <taxon>Xanthocytophaga</taxon>
    </lineage>
</organism>
<dbReference type="AlphaFoldDB" id="A0AAE3QQC6"/>
<accession>A0AAE3QQC6</accession>
<evidence type="ECO:0000313" key="2">
    <source>
        <dbReference type="Proteomes" id="UP001241110"/>
    </source>
</evidence>
<name>A0AAE3QQC6_9BACT</name>
<dbReference type="RefSeq" id="WP_313977777.1">
    <property type="nucleotide sequence ID" value="NZ_JASJOS010000004.1"/>
</dbReference>
<dbReference type="Proteomes" id="UP001241110">
    <property type="component" value="Unassembled WGS sequence"/>
</dbReference>
<dbReference type="CDD" id="cd04950">
    <property type="entry name" value="GT4_TuaH-like"/>
    <property type="match status" value="1"/>
</dbReference>
<dbReference type="PANTHER" id="PTHR12526:SF630">
    <property type="entry name" value="GLYCOSYLTRANSFERASE"/>
    <property type="match status" value="1"/>
</dbReference>